<evidence type="ECO:0000313" key="2">
    <source>
        <dbReference type="Proteomes" id="UP001396646"/>
    </source>
</evidence>
<evidence type="ECO:0000313" key="1">
    <source>
        <dbReference type="EMBL" id="MEL4304817.1"/>
    </source>
</evidence>
<comment type="caution">
    <text evidence="1">The sequence shown here is derived from an EMBL/GenBank/DDBJ whole genome shotgun (WGS) entry which is preliminary data.</text>
</comment>
<sequence>MEVEISYAIDLPQPISIMNAQIFSWEHGVVNFTDNEIWFPTETSWKVIPFNSIEAVGVEIPPAVINEIRKESGYFDELILNYKKSSLFGSSYVKHSMALAGNSRDLELIRTHLTERIGFRANTNFEGLKEEETKLLSLLSTETKDINSYLPLISEDRNVLQRAFETLKRRGLVDQSARITQQGHYYLEQTKGVSDTKTEQNLLFTEETETQDVIEVLNPKDTIVQFTKKYEYSFTSGSVFLEDLWHYIVVPEVKEISLKVLDINEPSLHIQTRSDASINIESENSQVIFALEKIFNANEDIQTRLLTCLYLGISKDYDIANTLYYAPEKLNLQLNELHTKRLIESDKTLSASGLETIRNILNFERKDDAQQFQQSLQY</sequence>
<reference evidence="1 2" key="1">
    <citation type="submission" date="2024-04" db="EMBL/GenBank/DDBJ databases">
        <title>Methanococcoides sp. LMO-2.</title>
        <authorList>
            <person name="Liang L."/>
        </authorList>
    </citation>
    <scope>NUCLEOTIDE SEQUENCE [LARGE SCALE GENOMIC DNA]</scope>
    <source>
        <strain evidence="1 2">LMO-2</strain>
    </source>
</reference>
<dbReference type="EMBL" id="JBCAUS010000002">
    <property type="protein sequence ID" value="MEL4304817.1"/>
    <property type="molecule type" value="Genomic_DNA"/>
</dbReference>
<proteinExistence type="predicted"/>
<keyword evidence="2" id="KW-1185">Reference proteome</keyword>
<name>A0ABU9KR11_9EURY</name>
<dbReference type="Proteomes" id="UP001396646">
    <property type="component" value="Unassembled WGS sequence"/>
</dbReference>
<protein>
    <submittedName>
        <fullName evidence="1">Uncharacterized protein</fullName>
    </submittedName>
</protein>
<dbReference type="RefSeq" id="WP_342126515.1">
    <property type="nucleotide sequence ID" value="NZ_JBCAUS010000002.1"/>
</dbReference>
<organism evidence="1 2">
    <name type="scientific">Methanococcoides cohabitans</name>
    <dbReference type="NCBI Taxonomy" id="3136559"/>
    <lineage>
        <taxon>Archaea</taxon>
        <taxon>Methanobacteriati</taxon>
        <taxon>Methanobacteriota</taxon>
        <taxon>Stenosarchaea group</taxon>
        <taxon>Methanomicrobia</taxon>
        <taxon>Methanosarcinales</taxon>
        <taxon>Methanosarcinaceae</taxon>
        <taxon>Methanococcoides</taxon>
    </lineage>
</organism>
<gene>
    <name evidence="1" type="ORF">WOA13_03035</name>
</gene>
<accession>A0ABU9KR11</accession>